<evidence type="ECO:0000256" key="8">
    <source>
        <dbReference type="ARBA" id="ARBA00023204"/>
    </source>
</evidence>
<keyword evidence="9" id="KW-0326">Glycosidase</keyword>
<dbReference type="GO" id="GO:0004518">
    <property type="term" value="F:nuclease activity"/>
    <property type="evidence" value="ECO:0007669"/>
    <property type="project" value="UniProtKB-KW"/>
</dbReference>
<dbReference type="EMBL" id="BJZQ01000002">
    <property type="protein sequence ID" value="GEO88543.1"/>
    <property type="molecule type" value="Genomic_DNA"/>
</dbReference>
<keyword evidence="10" id="KW-0119">Carbohydrate metabolism</keyword>
<evidence type="ECO:0000256" key="9">
    <source>
        <dbReference type="ARBA" id="ARBA00023295"/>
    </source>
</evidence>
<dbReference type="PANTHER" id="PTHR15822">
    <property type="entry name" value="TRAF AND TNF RECEPTOR-ASSOCIATED PROTEIN"/>
    <property type="match status" value="1"/>
</dbReference>
<comment type="cofactor">
    <cofactor evidence="1">
        <name>Mn(2+)</name>
        <dbReference type="ChEBI" id="CHEBI:29035"/>
    </cofactor>
</comment>
<keyword evidence="7" id="KW-0460">Magnesium</keyword>
<dbReference type="Gene3D" id="2.60.40.10">
    <property type="entry name" value="Immunoglobulins"/>
    <property type="match status" value="1"/>
</dbReference>
<accession>A0A512HSV5</accession>
<keyword evidence="4" id="KW-0479">Metal-binding</keyword>
<proteinExistence type="predicted"/>
<reference evidence="13 14" key="1">
    <citation type="submission" date="2019-07" db="EMBL/GenBank/DDBJ databases">
        <title>Whole genome shotgun sequence of Aeromicrobium flavum NBRC 107625.</title>
        <authorList>
            <person name="Hosoyama A."/>
            <person name="Uohara A."/>
            <person name="Ohji S."/>
            <person name="Ichikawa N."/>
        </authorList>
    </citation>
    <scope>NUCLEOTIDE SEQUENCE [LARGE SCALE GENOMIC DNA]</scope>
    <source>
        <strain evidence="13 14">NBRC 107625</strain>
    </source>
</reference>
<dbReference type="InterPro" id="IPR013783">
    <property type="entry name" value="Ig-like_fold"/>
</dbReference>
<dbReference type="InterPro" id="IPR036691">
    <property type="entry name" value="Endo/exonu/phosph_ase_sf"/>
</dbReference>
<evidence type="ECO:0000256" key="1">
    <source>
        <dbReference type="ARBA" id="ARBA00001936"/>
    </source>
</evidence>
<dbReference type="Gene3D" id="3.60.10.10">
    <property type="entry name" value="Endonuclease/exonuclease/phosphatase"/>
    <property type="match status" value="1"/>
</dbReference>
<evidence type="ECO:0000256" key="10">
    <source>
        <dbReference type="ARBA" id="ARBA00023326"/>
    </source>
</evidence>
<organism evidence="13 14">
    <name type="scientific">Aeromicrobium flavum</name>
    <dbReference type="NCBI Taxonomy" id="416568"/>
    <lineage>
        <taxon>Bacteria</taxon>
        <taxon>Bacillati</taxon>
        <taxon>Actinomycetota</taxon>
        <taxon>Actinomycetes</taxon>
        <taxon>Propionibacteriales</taxon>
        <taxon>Nocardioidaceae</taxon>
        <taxon>Aeromicrobium</taxon>
    </lineage>
</organism>
<feature type="signal peptide" evidence="11">
    <location>
        <begin position="1"/>
        <end position="25"/>
    </location>
</feature>
<keyword evidence="5" id="KW-0227">DNA damage</keyword>
<keyword evidence="6" id="KW-0378">Hydrolase</keyword>
<keyword evidence="8" id="KW-0234">DNA repair</keyword>
<dbReference type="InterPro" id="IPR003961">
    <property type="entry name" value="FN3_dom"/>
</dbReference>
<dbReference type="GO" id="GO:0046872">
    <property type="term" value="F:metal ion binding"/>
    <property type="evidence" value="ECO:0007669"/>
    <property type="project" value="UniProtKB-KW"/>
</dbReference>
<keyword evidence="10" id="KW-0624">Polysaccharide degradation</keyword>
<comment type="cofactor">
    <cofactor evidence="2">
        <name>Mg(2+)</name>
        <dbReference type="ChEBI" id="CHEBI:18420"/>
    </cofactor>
</comment>
<evidence type="ECO:0000256" key="4">
    <source>
        <dbReference type="ARBA" id="ARBA00022723"/>
    </source>
</evidence>
<gene>
    <name evidence="13" type="ORF">AFL01nite_08700</name>
</gene>
<dbReference type="Pfam" id="PF03372">
    <property type="entry name" value="Exo_endo_phos"/>
    <property type="match status" value="1"/>
</dbReference>
<dbReference type="RefSeq" id="WP_146825926.1">
    <property type="nucleotide sequence ID" value="NZ_BAAAYQ010000001.1"/>
</dbReference>
<dbReference type="InterPro" id="IPR036116">
    <property type="entry name" value="FN3_sf"/>
</dbReference>
<sequence>MRLRLLGCALIAVLTAAMLGTPADAASKKPGTVGLVSVTGASTYASGGKQYAKVKLAWPRATRAKKYQVFVAYSREKVSQVTRPRATVKSPKATITKLKRNRTYWFQVRAVNGKSAGKRSARIARVTPTASASLDTQRHPAYRLMSYNVCSNACSRWQTRLPLVVSEVQRLRPDVLAVQEASQWRGAVIPGYTETLGGKDNRIFYRTAAFEQVQQELPPEQESAECPVMRDSRNRVLRDDEGEPVPVDPCVLPLDGITDPPGKAAPWAMLRHRASGQEVLFVGAHLLTGSSNANARYRASQANDIFTQLQAQLDWWGRSFARTPIVVLGDFNTNRSRSNHALVETAMKRFGFWDSYEQAQSLSRQHMNTANPKWLTKPVIGVTWGDHVDKVWVRPGRTRVLSWTNAGKMAGGRFVAPLPSDHHPLLVRAQVS</sequence>
<evidence type="ECO:0000256" key="3">
    <source>
        <dbReference type="ARBA" id="ARBA00022722"/>
    </source>
</evidence>
<keyword evidence="11" id="KW-0732">Signal</keyword>
<feature type="chain" id="PRO_5021946836" description="Fibronectin type-III domain-containing protein" evidence="11">
    <location>
        <begin position="26"/>
        <end position="432"/>
    </location>
</feature>
<evidence type="ECO:0000256" key="11">
    <source>
        <dbReference type="SAM" id="SignalP"/>
    </source>
</evidence>
<dbReference type="PANTHER" id="PTHR15822:SF4">
    <property type="entry name" value="TYROSYL-DNA PHOSPHODIESTERASE 2"/>
    <property type="match status" value="1"/>
</dbReference>
<dbReference type="SUPFAM" id="SSF49265">
    <property type="entry name" value="Fibronectin type III"/>
    <property type="match status" value="1"/>
</dbReference>
<evidence type="ECO:0000259" key="12">
    <source>
        <dbReference type="PROSITE" id="PS50853"/>
    </source>
</evidence>
<dbReference type="Proteomes" id="UP000321769">
    <property type="component" value="Unassembled WGS sequence"/>
</dbReference>
<dbReference type="Pfam" id="PF00041">
    <property type="entry name" value="fn3"/>
    <property type="match status" value="1"/>
</dbReference>
<dbReference type="InterPro" id="IPR051547">
    <property type="entry name" value="TDP2-like"/>
</dbReference>
<comment type="caution">
    <text evidence="13">The sequence shown here is derived from an EMBL/GenBank/DDBJ whole genome shotgun (WGS) entry which is preliminary data.</text>
</comment>
<dbReference type="OrthoDB" id="4013874at2"/>
<evidence type="ECO:0000313" key="14">
    <source>
        <dbReference type="Proteomes" id="UP000321769"/>
    </source>
</evidence>
<protein>
    <recommendedName>
        <fullName evidence="12">Fibronectin type-III domain-containing protein</fullName>
    </recommendedName>
</protein>
<dbReference type="InterPro" id="IPR005135">
    <property type="entry name" value="Endo/exonuclease/phosphatase"/>
</dbReference>
<keyword evidence="14" id="KW-1185">Reference proteome</keyword>
<evidence type="ECO:0000256" key="7">
    <source>
        <dbReference type="ARBA" id="ARBA00022842"/>
    </source>
</evidence>
<evidence type="ECO:0000313" key="13">
    <source>
        <dbReference type="EMBL" id="GEO88543.1"/>
    </source>
</evidence>
<dbReference type="GO" id="GO:0006281">
    <property type="term" value="P:DNA repair"/>
    <property type="evidence" value="ECO:0007669"/>
    <property type="project" value="UniProtKB-KW"/>
</dbReference>
<evidence type="ECO:0000256" key="2">
    <source>
        <dbReference type="ARBA" id="ARBA00001946"/>
    </source>
</evidence>
<keyword evidence="3" id="KW-0540">Nuclease</keyword>
<evidence type="ECO:0000256" key="6">
    <source>
        <dbReference type="ARBA" id="ARBA00022801"/>
    </source>
</evidence>
<name>A0A512HSV5_9ACTN</name>
<dbReference type="CDD" id="cd00063">
    <property type="entry name" value="FN3"/>
    <property type="match status" value="1"/>
</dbReference>
<dbReference type="PROSITE" id="PS50853">
    <property type="entry name" value="FN3"/>
    <property type="match status" value="1"/>
</dbReference>
<feature type="domain" description="Fibronectin type-III" evidence="12">
    <location>
        <begin position="29"/>
        <end position="132"/>
    </location>
</feature>
<evidence type="ECO:0000256" key="5">
    <source>
        <dbReference type="ARBA" id="ARBA00022763"/>
    </source>
</evidence>
<dbReference type="GO" id="GO:0016798">
    <property type="term" value="F:hydrolase activity, acting on glycosyl bonds"/>
    <property type="evidence" value="ECO:0007669"/>
    <property type="project" value="UniProtKB-KW"/>
</dbReference>
<dbReference type="AlphaFoldDB" id="A0A512HSV5"/>
<dbReference type="GO" id="GO:0000272">
    <property type="term" value="P:polysaccharide catabolic process"/>
    <property type="evidence" value="ECO:0007669"/>
    <property type="project" value="UniProtKB-KW"/>
</dbReference>
<dbReference type="SUPFAM" id="SSF56219">
    <property type="entry name" value="DNase I-like"/>
    <property type="match status" value="1"/>
</dbReference>